<keyword evidence="3 6" id="KW-0812">Transmembrane</keyword>
<feature type="transmembrane region" description="Helical" evidence="6">
    <location>
        <begin position="118"/>
        <end position="139"/>
    </location>
</feature>
<comment type="similarity">
    <text evidence="2">Belongs to the clarin family.</text>
</comment>
<reference evidence="7" key="1">
    <citation type="submission" date="2020-03" db="EMBL/GenBank/DDBJ databases">
        <authorList>
            <person name="Weist P."/>
        </authorList>
    </citation>
    <scope>NUCLEOTIDE SEQUENCE</scope>
</reference>
<feature type="transmembrane region" description="Helical" evidence="6">
    <location>
        <begin position="170"/>
        <end position="193"/>
    </location>
</feature>
<dbReference type="InterPro" id="IPR026748">
    <property type="entry name" value="Clarin"/>
</dbReference>
<keyword evidence="5 6" id="KW-0472">Membrane</keyword>
<accession>A0A9N7VX81</accession>
<dbReference type="EMBL" id="CADEAL010004276">
    <property type="protein sequence ID" value="CAB1455905.1"/>
    <property type="molecule type" value="Genomic_DNA"/>
</dbReference>
<name>A0A9N7VX81_PLEPL</name>
<dbReference type="GO" id="GO:0016020">
    <property type="term" value="C:membrane"/>
    <property type="evidence" value="ECO:0007669"/>
    <property type="project" value="UniProtKB-SubCell"/>
</dbReference>
<evidence type="ECO:0000256" key="1">
    <source>
        <dbReference type="ARBA" id="ARBA00004141"/>
    </source>
</evidence>
<dbReference type="PANTHER" id="PTHR31548">
    <property type="entry name" value="CLARIN"/>
    <property type="match status" value="1"/>
</dbReference>
<feature type="transmembrane region" description="Helical" evidence="6">
    <location>
        <begin position="77"/>
        <end position="106"/>
    </location>
</feature>
<proteinExistence type="inferred from homology"/>
<protein>
    <recommendedName>
        <fullName evidence="9">Clarin 3</fullName>
    </recommendedName>
</protein>
<dbReference type="GO" id="GO:0007605">
    <property type="term" value="P:sensory perception of sound"/>
    <property type="evidence" value="ECO:0007669"/>
    <property type="project" value="UniProtKB-ARBA"/>
</dbReference>
<evidence type="ECO:0000256" key="6">
    <source>
        <dbReference type="SAM" id="Phobius"/>
    </source>
</evidence>
<evidence type="ECO:0000313" key="7">
    <source>
        <dbReference type="EMBL" id="CAB1455905.1"/>
    </source>
</evidence>
<dbReference type="Proteomes" id="UP001153269">
    <property type="component" value="Unassembled WGS sequence"/>
</dbReference>
<evidence type="ECO:0000256" key="4">
    <source>
        <dbReference type="ARBA" id="ARBA00022989"/>
    </source>
</evidence>
<organism evidence="7 8">
    <name type="scientific">Pleuronectes platessa</name>
    <name type="common">European plaice</name>
    <dbReference type="NCBI Taxonomy" id="8262"/>
    <lineage>
        <taxon>Eukaryota</taxon>
        <taxon>Metazoa</taxon>
        <taxon>Chordata</taxon>
        <taxon>Craniata</taxon>
        <taxon>Vertebrata</taxon>
        <taxon>Euteleostomi</taxon>
        <taxon>Actinopterygii</taxon>
        <taxon>Neopterygii</taxon>
        <taxon>Teleostei</taxon>
        <taxon>Neoteleostei</taxon>
        <taxon>Acanthomorphata</taxon>
        <taxon>Carangaria</taxon>
        <taxon>Pleuronectiformes</taxon>
        <taxon>Pleuronectoidei</taxon>
        <taxon>Pleuronectidae</taxon>
        <taxon>Pleuronectes</taxon>
    </lineage>
</organism>
<comment type="subcellular location">
    <subcellularLocation>
        <location evidence="1">Membrane</location>
        <topology evidence="1">Multi-pass membrane protein</topology>
    </subcellularLocation>
</comment>
<keyword evidence="8" id="KW-1185">Reference proteome</keyword>
<sequence>MTALSVGFMGWGMSTGWARTTMECTTAGTSFFNGTAMITWKLFEGVLSRSFCPSFGAKDVDFQVVPRLIEIDGAVPVALHTLVLCLLALCLLFSAGSILIGIYNSVSNPYETYMGPMGIYVCSSLSTIQSVLVLIIFAVNVNVTNMAEGLVENYADGVAFETRNKSSELLLGYFLIIPYVVLSLSAILVIYFYEHAAYKQRQEQQRPTEDAPKEIMMY</sequence>
<dbReference type="PANTHER" id="PTHR31548:SF3">
    <property type="entry name" value="CLARIN-3"/>
    <property type="match status" value="1"/>
</dbReference>
<comment type="caution">
    <text evidence="7">The sequence shown here is derived from an EMBL/GenBank/DDBJ whole genome shotgun (WGS) entry which is preliminary data.</text>
</comment>
<dbReference type="AlphaFoldDB" id="A0A9N7VX81"/>
<evidence type="ECO:0000313" key="8">
    <source>
        <dbReference type="Proteomes" id="UP001153269"/>
    </source>
</evidence>
<dbReference type="Pfam" id="PF25807">
    <property type="entry name" value="Clarin-2"/>
    <property type="match status" value="1"/>
</dbReference>
<evidence type="ECO:0000256" key="5">
    <source>
        <dbReference type="ARBA" id="ARBA00023136"/>
    </source>
</evidence>
<keyword evidence="4 6" id="KW-1133">Transmembrane helix</keyword>
<gene>
    <name evidence="7" type="ORF">PLEPLA_LOCUS43686</name>
</gene>
<evidence type="ECO:0008006" key="9">
    <source>
        <dbReference type="Google" id="ProtNLM"/>
    </source>
</evidence>
<evidence type="ECO:0000256" key="3">
    <source>
        <dbReference type="ARBA" id="ARBA00022692"/>
    </source>
</evidence>
<evidence type="ECO:0000256" key="2">
    <source>
        <dbReference type="ARBA" id="ARBA00005787"/>
    </source>
</evidence>